<evidence type="ECO:0000313" key="17">
    <source>
        <dbReference type="Proteomes" id="UP000008672"/>
    </source>
</evidence>
<keyword evidence="10 11" id="KW-0424">Laminin EGF-like domain</keyword>
<gene>
    <name evidence="16" type="primary">LAMA4</name>
</gene>
<feature type="domain" description="Laminin G" evidence="14">
    <location>
        <begin position="943"/>
        <end position="1123"/>
    </location>
</feature>
<keyword evidence="3" id="KW-0272">Extracellular matrix</keyword>
<dbReference type="GO" id="GO:0005576">
    <property type="term" value="C:extracellular region"/>
    <property type="evidence" value="ECO:0007669"/>
    <property type="project" value="UniProtKB-ARBA"/>
</dbReference>
<dbReference type="GO" id="GO:0045995">
    <property type="term" value="P:regulation of embryonic development"/>
    <property type="evidence" value="ECO:0007669"/>
    <property type="project" value="InterPro"/>
</dbReference>
<dbReference type="EMBL" id="AFYH01030172">
    <property type="status" value="NOT_ANNOTATED_CDS"/>
    <property type="molecule type" value="Genomic_DNA"/>
</dbReference>
<reference evidence="17" key="1">
    <citation type="submission" date="2011-08" db="EMBL/GenBank/DDBJ databases">
        <title>The draft genome of Latimeria chalumnae.</title>
        <authorList>
            <person name="Di Palma F."/>
            <person name="Alfoldi J."/>
            <person name="Johnson J."/>
            <person name="Berlin A."/>
            <person name="Gnerre S."/>
            <person name="Jaffe D."/>
            <person name="MacCallum I."/>
            <person name="Young S."/>
            <person name="Walker B.J."/>
            <person name="Lander E."/>
            <person name="Lindblad-Toh K."/>
        </authorList>
    </citation>
    <scope>NUCLEOTIDE SEQUENCE [LARGE SCALE GENOMIC DNA]</scope>
    <source>
        <strain evidence="17">Wild caught</strain>
    </source>
</reference>
<dbReference type="Bgee" id="ENSLACG00000015059">
    <property type="expression patterns" value="Expressed in pelvic fin and 5 other cell types or tissues"/>
</dbReference>
<dbReference type="PROSITE" id="PS50027">
    <property type="entry name" value="EGF_LAM_2"/>
    <property type="match status" value="2"/>
</dbReference>
<dbReference type="EMBL" id="AFYH01030164">
    <property type="status" value="NOT_ANNOTATED_CDS"/>
    <property type="molecule type" value="Genomic_DNA"/>
</dbReference>
<dbReference type="eggNOG" id="KOG1836">
    <property type="taxonomic scope" value="Eukaryota"/>
</dbReference>
<dbReference type="FunFam" id="2.60.120.200:FF:000058">
    <property type="entry name" value="Laminin subunit alpha 4"/>
    <property type="match status" value="1"/>
</dbReference>
<accession>H3B5B8</accession>
<keyword evidence="2" id="KW-0964">Secreted</keyword>
<dbReference type="SUPFAM" id="SSF49899">
    <property type="entry name" value="Concanavalin A-like lectins/glucanases"/>
    <property type="match status" value="5"/>
</dbReference>
<dbReference type="GeneTree" id="ENSGT00940000159970"/>
<feature type="domain" description="Laminin EGF-like" evidence="15">
    <location>
        <begin position="86"/>
        <end position="139"/>
    </location>
</feature>
<feature type="disulfide bond" evidence="11">
    <location>
        <begin position="111"/>
        <end position="120"/>
    </location>
</feature>
<keyword evidence="9" id="KW-0325">Glycoprotein</keyword>
<dbReference type="Proteomes" id="UP000008672">
    <property type="component" value="Unassembled WGS sequence"/>
</dbReference>
<dbReference type="FunFam" id="2.10.25.10:FF:000033">
    <property type="entry name" value="Laminin subunit alpha 2"/>
    <property type="match status" value="1"/>
</dbReference>
<feature type="domain" description="Laminin EGF-like" evidence="15">
    <location>
        <begin position="30"/>
        <end position="85"/>
    </location>
</feature>
<dbReference type="GO" id="GO:0016020">
    <property type="term" value="C:membrane"/>
    <property type="evidence" value="ECO:0007669"/>
    <property type="project" value="UniProtKB-SubCell"/>
</dbReference>
<evidence type="ECO:0000256" key="3">
    <source>
        <dbReference type="ARBA" id="ARBA00022530"/>
    </source>
</evidence>
<comment type="caution">
    <text evidence="11">Lacks conserved residue(s) required for the propagation of feature annotation.</text>
</comment>
<keyword evidence="17" id="KW-1185">Reference proteome</keyword>
<name>H3B5B8_LATCH</name>
<dbReference type="GO" id="GO:0005102">
    <property type="term" value="F:signaling receptor binding"/>
    <property type="evidence" value="ECO:0007669"/>
    <property type="project" value="InterPro"/>
</dbReference>
<dbReference type="InterPro" id="IPR013320">
    <property type="entry name" value="ConA-like_dom_sf"/>
</dbReference>
<dbReference type="Gene3D" id="2.10.25.10">
    <property type="entry name" value="Laminin"/>
    <property type="match status" value="3"/>
</dbReference>
<keyword evidence="12" id="KW-0175">Coiled coil</keyword>
<evidence type="ECO:0000256" key="6">
    <source>
        <dbReference type="ARBA" id="ARBA00022869"/>
    </source>
</evidence>
<feature type="region of interest" description="Disordered" evidence="13">
    <location>
        <begin position="1308"/>
        <end position="1332"/>
    </location>
</feature>
<sequence length="1721" mass="191287">NCRHNTAGDHCERCLEGFIALVWSTSCEPCPCPLSTNSNNFAVSCANRGGTVRCVCQDNYAGPSCERCAPGYYGNPLLIGNSCQKCNCNGNSDPNLIFDDCDEVSGHCRNCLRNTTGVNCERCATGYYGDAIVAKNCTGCDCGGGPCNSRTGECLPEDTEPPATTDCTVVSKEVCNWSASSKKLLILACIQGSTSILFIQSGTRSDILKRDYRIQTQIPEWINSSVYRKFQVVEVETKITTLQSDLDTLEKQESSTLTKGRNVERKTLETVRHAEQIVKQASSLNTSIQEIITQLKFYGMAHELSQHDIAKRLIKAEKMLREMKQKNFTSQKQLAEKESGKADKLLDHVGQFEFWHNGTRSLIPSLLSQLSEYSTNLSDVKELLQEANKNIKEAEDKNKDIAVRFREHENAKSELEEQHEAASEIIKMAEVMLVDTELAVAEMDNMIQNVSEFHAAIDGSIKLLRERLTNLSTYDKDLVLRAFDFAKELQSLAAKMESHLKKIDTNGFVQKAINASNVYENIATYIEEANKTALFTLSAANRTKDAITGISTQLGFLKDKSERLLNQAKASQESAEARKALTVEDTRNRLKGVINKKDELKGGLSKAIGQLQLLQQGNTREQSERASLIAEEANSTSALVTQTVAPINKYVNEWAQNLEDSKDDISDYSKAVKAAGDTVNNLTEIVPQLLDKLRIIEQKQPHASNLSVNILRIRELIAQTRSVASKVQVAMKFDGQSSVEVRPKINLEDLKASSSLSLYMKPSPANQPVQTSTQDRCVLYLGSKNAQRDYMGLAIKNDNLVYIYNLGSGDVEIPLSSKPISTWPAYFTLVKIERVGKYGKVFLTVPNPSSTAEEKFVKTGKAPGVDSLLDLDPDNTVFYVGGVPSDFRLPVSLNLPNYVGDIELATLNDNIISLYNFKQLHNMDTAATPPSARYKLAFTQSRAANYFFDGSGYALVSNIERRGKFSQVTRFDVEVRTPADNALLLLMVNGSMYFSLQMQDGYLIVHYDFGFAKGPVVLEDNLKKAQINDAKYHEISVIYHNSKKMILVVDRRHVKSVESEKKAMPFTDIYIGGVPSELLTPSILRSNLAVDVGFRGCIKGFQFQKKDFNLLEEPGSLGISSGCPEESLMSRTAYFNGESFIASSQKIFPFENFEGGFNFRTLQPSGLLFHYDEGADVFSVALDNGSVVFNMKGTTLKSGGKEYSDGQNHFIVTSVTPESCQLVVDDKDKQHKDLPTSGKREQNPATNNKFYFGGSPSSQYSNFTGCISNAYLTKVDRDVEVEDFQRYTEKVQVSLHDCPVEKPPAALVSKHERNSVKSKEGRKTKAGRAKGNIPQLPVGLKHVYEGSNPKELSQCYLSLRPTATQHAYQYGGTPNSRQEFNSIPESFSERSHFSISLRTRSSHSLIFYVADEWEDNFMALFLAHGRIVYMFNVGHQKLRIKTQEKYNDGLWHNAIFMREKNKGRLIVDGIKVLEQSLDVNDAPWHVRKPFYVGGVPPRKAVKNIQLNSVQSFSGCLRNFQLDGQWISSASQAFGVTPCFEGAMELGTYFSAEGGYLVLDDSFNLGLKFELVFEVRSRNSSGILLHVRSPNSEYINLHMKHGQVVVEVYNGMHEFATTVTPKQSICDGKWHRIAVIRDSNVVQLDVDSEVNHVVGPLSPRAIHDKEPVFIGGVPESLLSSRLEIRNSFTGCIRNFIIDESPVSFSKAALVSGAVSINSCPAA</sequence>
<evidence type="ECO:0000256" key="12">
    <source>
        <dbReference type="SAM" id="Coils"/>
    </source>
</evidence>
<feature type="disulfide bond" evidence="11">
    <location>
        <begin position="56"/>
        <end position="65"/>
    </location>
</feature>
<dbReference type="SMART" id="SM00282">
    <property type="entry name" value="LamG"/>
    <property type="match status" value="5"/>
</dbReference>
<dbReference type="OMA" id="CLGEPPM"/>
<keyword evidence="8 11" id="KW-1015">Disulfide bond</keyword>
<keyword evidence="7" id="KW-0130">Cell adhesion</keyword>
<dbReference type="GO" id="GO:0007155">
    <property type="term" value="P:cell adhesion"/>
    <property type="evidence" value="ECO:0007669"/>
    <property type="project" value="UniProtKB-KW"/>
</dbReference>
<dbReference type="EMBL" id="AFYH01030167">
    <property type="status" value="NOT_ANNOTATED_CDS"/>
    <property type="molecule type" value="Genomic_DNA"/>
</dbReference>
<evidence type="ECO:0000313" key="16">
    <source>
        <dbReference type="Ensembl" id="ENSLACP00000017089.1"/>
    </source>
</evidence>
<dbReference type="Pfam" id="PF06008">
    <property type="entry name" value="Laminin_I"/>
    <property type="match status" value="1"/>
</dbReference>
<proteinExistence type="predicted"/>
<dbReference type="Ensembl" id="ENSLACT00000017214.1">
    <property type="protein sequence ID" value="ENSLACP00000017089.1"/>
    <property type="gene ID" value="ENSLACG00000015059.1"/>
</dbReference>
<dbReference type="SMART" id="SM00180">
    <property type="entry name" value="EGF_Lam"/>
    <property type="match status" value="3"/>
</dbReference>
<dbReference type="CDD" id="cd00110">
    <property type="entry name" value="LamG"/>
    <property type="match status" value="5"/>
</dbReference>
<organism evidence="16 17">
    <name type="scientific">Latimeria chalumnae</name>
    <name type="common">Coelacanth</name>
    <dbReference type="NCBI Taxonomy" id="7897"/>
    <lineage>
        <taxon>Eukaryota</taxon>
        <taxon>Metazoa</taxon>
        <taxon>Chordata</taxon>
        <taxon>Craniata</taxon>
        <taxon>Vertebrata</taxon>
        <taxon>Euteleostomi</taxon>
        <taxon>Coelacanthiformes</taxon>
        <taxon>Coelacanthidae</taxon>
        <taxon>Latimeria</taxon>
    </lineage>
</organism>
<protein>
    <submittedName>
        <fullName evidence="16">Laminin subunit alpha 4</fullName>
    </submittedName>
</protein>
<evidence type="ECO:0000256" key="4">
    <source>
        <dbReference type="ARBA" id="ARBA00022729"/>
    </source>
</evidence>
<dbReference type="SUPFAM" id="SSF57196">
    <property type="entry name" value="EGF/Laminin"/>
    <property type="match status" value="2"/>
</dbReference>
<keyword evidence="5" id="KW-0677">Repeat</keyword>
<evidence type="ECO:0000256" key="8">
    <source>
        <dbReference type="ARBA" id="ARBA00023157"/>
    </source>
</evidence>
<dbReference type="FunFam" id="2.60.120.200:FF:000053">
    <property type="entry name" value="Laminin subunit alpha 4"/>
    <property type="match status" value="1"/>
</dbReference>
<dbReference type="PANTHER" id="PTHR15036:SF47">
    <property type="entry name" value="LAMININ SUBUNIT ALPHA-4"/>
    <property type="match status" value="1"/>
</dbReference>
<evidence type="ECO:0000256" key="13">
    <source>
        <dbReference type="SAM" id="MobiDB-lite"/>
    </source>
</evidence>
<dbReference type="EMBL" id="AFYH01030169">
    <property type="status" value="NOT_ANNOTATED_CDS"/>
    <property type="molecule type" value="Genomic_DNA"/>
</dbReference>
<dbReference type="PANTHER" id="PTHR15036">
    <property type="entry name" value="PIKACHURIN-LIKE PROTEIN"/>
    <property type="match status" value="1"/>
</dbReference>
<evidence type="ECO:0000256" key="7">
    <source>
        <dbReference type="ARBA" id="ARBA00022889"/>
    </source>
</evidence>
<dbReference type="Pfam" id="PF00053">
    <property type="entry name" value="EGF_laminin"/>
    <property type="match status" value="3"/>
</dbReference>
<feature type="compositionally biased region" description="Basic and acidic residues" evidence="13">
    <location>
        <begin position="1309"/>
        <end position="1323"/>
    </location>
</feature>
<dbReference type="InterPro" id="IPR010307">
    <property type="entry name" value="Laminin_dom_II"/>
</dbReference>
<evidence type="ECO:0000256" key="9">
    <source>
        <dbReference type="ARBA" id="ARBA00023180"/>
    </source>
</evidence>
<comment type="subcellular location">
    <subcellularLocation>
        <location evidence="1">Secreted</location>
        <location evidence="1">Extracellular space</location>
        <location evidence="1">Extracellular matrix</location>
        <location evidence="1">Basement membrane</location>
    </subcellularLocation>
</comment>
<dbReference type="EMBL" id="AFYH01030171">
    <property type="status" value="NOT_ANNOTATED_CDS"/>
    <property type="molecule type" value="Genomic_DNA"/>
</dbReference>
<evidence type="ECO:0000256" key="10">
    <source>
        <dbReference type="ARBA" id="ARBA00023292"/>
    </source>
</evidence>
<evidence type="ECO:0000256" key="5">
    <source>
        <dbReference type="ARBA" id="ARBA00022737"/>
    </source>
</evidence>
<dbReference type="InParanoid" id="H3B5B8"/>
<reference evidence="16" key="3">
    <citation type="submission" date="2025-09" db="UniProtKB">
        <authorList>
            <consortium name="Ensembl"/>
        </authorList>
    </citation>
    <scope>IDENTIFICATION</scope>
</reference>
<evidence type="ECO:0000256" key="11">
    <source>
        <dbReference type="PROSITE-ProRule" id="PRU00460"/>
    </source>
</evidence>
<keyword evidence="6" id="KW-0084">Basement membrane</keyword>
<dbReference type="PROSITE" id="PS01248">
    <property type="entry name" value="EGF_LAM_1"/>
    <property type="match status" value="2"/>
</dbReference>
<keyword evidence="4" id="KW-0732">Signal</keyword>
<feature type="domain" description="Laminin G" evidence="14">
    <location>
        <begin position="1545"/>
        <end position="1718"/>
    </location>
</feature>
<dbReference type="Pfam" id="PF06009">
    <property type="entry name" value="Laminin_II"/>
    <property type="match status" value="1"/>
</dbReference>
<dbReference type="EMBL" id="AFYH01030170">
    <property type="status" value="NOT_ANNOTATED_CDS"/>
    <property type="molecule type" value="Genomic_DNA"/>
</dbReference>
<dbReference type="Pfam" id="PF02210">
    <property type="entry name" value="Laminin_G_2"/>
    <property type="match status" value="5"/>
</dbReference>
<dbReference type="FunFam" id="2.10.25.10:FF:000051">
    <property type="entry name" value="Laminin subunit alpha 4"/>
    <property type="match status" value="1"/>
</dbReference>
<dbReference type="EMBL" id="AFYH01030165">
    <property type="status" value="NOT_ANNOTATED_CDS"/>
    <property type="molecule type" value="Genomic_DNA"/>
</dbReference>
<dbReference type="GO" id="GO:0030155">
    <property type="term" value="P:regulation of cell adhesion"/>
    <property type="evidence" value="ECO:0007669"/>
    <property type="project" value="InterPro"/>
</dbReference>
<dbReference type="FunFam" id="2.60.120.200:FF:000064">
    <property type="entry name" value="Laminin subunit alpha 4"/>
    <property type="match status" value="1"/>
</dbReference>
<reference evidence="16" key="2">
    <citation type="submission" date="2025-08" db="UniProtKB">
        <authorList>
            <consortium name="Ensembl"/>
        </authorList>
    </citation>
    <scope>IDENTIFICATION</scope>
</reference>
<feature type="disulfide bond" evidence="11">
    <location>
        <begin position="123"/>
        <end position="137"/>
    </location>
</feature>
<dbReference type="InterPro" id="IPR002049">
    <property type="entry name" value="LE_dom"/>
</dbReference>
<dbReference type="EMBL" id="AFYH01030166">
    <property type="status" value="NOT_ANNOTATED_CDS"/>
    <property type="molecule type" value="Genomic_DNA"/>
</dbReference>
<dbReference type="InterPro" id="IPR001791">
    <property type="entry name" value="Laminin_G"/>
</dbReference>
<dbReference type="Gene3D" id="2.60.120.200">
    <property type="match status" value="5"/>
</dbReference>
<dbReference type="FunCoup" id="H3B5B8">
    <property type="interactions" value="622"/>
</dbReference>
<evidence type="ECO:0000259" key="14">
    <source>
        <dbReference type="PROSITE" id="PS50025"/>
    </source>
</evidence>
<evidence type="ECO:0000256" key="2">
    <source>
        <dbReference type="ARBA" id="ARBA00022525"/>
    </source>
</evidence>
<dbReference type="InterPro" id="IPR009254">
    <property type="entry name" value="Laminin_aI"/>
</dbReference>
<dbReference type="EMBL" id="AFYH01030168">
    <property type="status" value="NOT_ANNOTATED_CDS"/>
    <property type="molecule type" value="Genomic_DNA"/>
</dbReference>
<dbReference type="GO" id="GO:0030334">
    <property type="term" value="P:regulation of cell migration"/>
    <property type="evidence" value="ECO:0007669"/>
    <property type="project" value="InterPro"/>
</dbReference>
<dbReference type="InterPro" id="IPR050372">
    <property type="entry name" value="Neurexin-related_CASP"/>
</dbReference>
<dbReference type="CDD" id="cd00055">
    <property type="entry name" value="EGF_Lam"/>
    <property type="match status" value="3"/>
</dbReference>
<dbReference type="PROSITE" id="PS50025">
    <property type="entry name" value="LAM_G_DOMAIN"/>
    <property type="match status" value="4"/>
</dbReference>
<dbReference type="STRING" id="7897.ENSLACP00000017089"/>
<feature type="coiled-coil region" evidence="12">
    <location>
        <begin position="370"/>
        <end position="432"/>
    </location>
</feature>
<dbReference type="EMBL" id="AFYH01030173">
    <property type="status" value="NOT_ANNOTATED_CDS"/>
    <property type="molecule type" value="Genomic_DNA"/>
</dbReference>
<feature type="domain" description="Laminin G" evidence="14">
    <location>
        <begin position="1367"/>
        <end position="1538"/>
    </location>
</feature>
<dbReference type="HOGENOM" id="CLU_002814_0_0_1"/>
<dbReference type="GO" id="GO:0043256">
    <property type="term" value="C:laminin complex"/>
    <property type="evidence" value="ECO:0007669"/>
    <property type="project" value="UniProtKB-ARBA"/>
</dbReference>
<evidence type="ECO:0000259" key="15">
    <source>
        <dbReference type="PROSITE" id="PS50027"/>
    </source>
</evidence>
<evidence type="ECO:0000256" key="1">
    <source>
        <dbReference type="ARBA" id="ARBA00004302"/>
    </source>
</evidence>
<feature type="domain" description="Laminin G" evidence="14">
    <location>
        <begin position="1130"/>
        <end position="1298"/>
    </location>
</feature>